<dbReference type="Pfam" id="PF09587">
    <property type="entry name" value="PGA_cap"/>
    <property type="match status" value="1"/>
</dbReference>
<organism evidence="3 4">
    <name type="scientific">Methanobrevibacter smithii</name>
    <dbReference type="NCBI Taxonomy" id="2173"/>
    <lineage>
        <taxon>Archaea</taxon>
        <taxon>Methanobacteriati</taxon>
        <taxon>Methanobacteriota</taxon>
        <taxon>Methanomada group</taxon>
        <taxon>Methanobacteria</taxon>
        <taxon>Methanobacteriales</taxon>
        <taxon>Methanobacteriaceae</taxon>
        <taxon>Methanobrevibacter</taxon>
    </lineage>
</organism>
<dbReference type="SMART" id="SM00854">
    <property type="entry name" value="PGA_cap"/>
    <property type="match status" value="1"/>
</dbReference>
<dbReference type="InterPro" id="IPR052169">
    <property type="entry name" value="CW_Biosynth-Accessory"/>
</dbReference>
<sequence>MKLKKITLILIIILAVLALIAGAVTFTSNNSIIETPKGNASVVVTGDVMFARNMAGVLSLDESPFRHVENVTGSADLLLINFENAATTSGCAVKGDVPLKCDPSYVPLAKANNNTVAALANNHLFDYGTDGMKDTLKSLDDAGITHIGAGNNESQARQTASSDINGRNITIINYMDSNNFKEYSTDVMPQANGSNPGYSAYDSDVAKCQIQDAKANGSDVVIVYFHFGNEYSRSPNPDQEKMAHEVIDYGADAVLGSHPHVTQGIEMYKGKPIFYSLGNFIFDMSNSATHIAYIVKIDFVNDTGECTVYPVIISGYLPYFMGPDEGTSLLNSLSPQCDDLEITPEGTGKLYFNLTGDTNES</sequence>
<gene>
    <name evidence="3" type="ORF">BK798_00540</name>
</gene>
<evidence type="ECO:0000256" key="1">
    <source>
        <dbReference type="ARBA" id="ARBA00005662"/>
    </source>
</evidence>
<comment type="similarity">
    <text evidence="1">Belongs to the CapA family.</text>
</comment>
<dbReference type="AlphaFoldDB" id="A0A2H4U4F2"/>
<feature type="domain" description="Capsule synthesis protein CapA" evidence="2">
    <location>
        <begin position="41"/>
        <end position="284"/>
    </location>
</feature>
<name>A0A2H4U4F2_METSM</name>
<evidence type="ECO:0000313" key="4">
    <source>
        <dbReference type="Proteomes" id="UP000232133"/>
    </source>
</evidence>
<dbReference type="InterPro" id="IPR029052">
    <property type="entry name" value="Metallo-depent_PP-like"/>
</dbReference>
<dbReference type="GeneID" id="35117821"/>
<evidence type="ECO:0000313" key="3">
    <source>
        <dbReference type="EMBL" id="ATZ59003.1"/>
    </source>
</evidence>
<dbReference type="Gene3D" id="3.60.21.10">
    <property type="match status" value="1"/>
</dbReference>
<proteinExistence type="inferred from homology"/>
<dbReference type="PANTHER" id="PTHR33393:SF13">
    <property type="entry name" value="PGA BIOSYNTHESIS PROTEIN CAPA"/>
    <property type="match status" value="1"/>
</dbReference>
<dbReference type="PANTHER" id="PTHR33393">
    <property type="entry name" value="POLYGLUTAMINE SYNTHESIS ACCESSORY PROTEIN RV0574C-RELATED"/>
    <property type="match status" value="1"/>
</dbReference>
<reference evidence="3 4" key="1">
    <citation type="submission" date="2016-10" db="EMBL/GenBank/DDBJ databases">
        <authorList>
            <person name="Varghese N."/>
        </authorList>
    </citation>
    <scope>NUCLEOTIDE SEQUENCE [LARGE SCALE GENOMIC DNA]</scope>
    <source>
        <strain evidence="3 4">KB11</strain>
    </source>
</reference>
<evidence type="ECO:0000259" key="2">
    <source>
        <dbReference type="SMART" id="SM00854"/>
    </source>
</evidence>
<dbReference type="CDD" id="cd07381">
    <property type="entry name" value="MPP_CapA"/>
    <property type="match status" value="1"/>
</dbReference>
<accession>A0A2H4U4F2</accession>
<dbReference type="RefSeq" id="WP_100815131.1">
    <property type="nucleotide sequence ID" value="NZ_CP017803.1"/>
</dbReference>
<protein>
    <submittedName>
        <fullName evidence="3">Metallophosphatase</fullName>
    </submittedName>
</protein>
<dbReference type="EMBL" id="CP017803">
    <property type="protein sequence ID" value="ATZ59003.1"/>
    <property type="molecule type" value="Genomic_DNA"/>
</dbReference>
<dbReference type="InterPro" id="IPR019079">
    <property type="entry name" value="Capsule_synth_CapA"/>
</dbReference>
<dbReference type="Proteomes" id="UP000232133">
    <property type="component" value="Chromosome"/>
</dbReference>
<dbReference type="SUPFAM" id="SSF56300">
    <property type="entry name" value="Metallo-dependent phosphatases"/>
    <property type="match status" value="1"/>
</dbReference>